<evidence type="ECO:0000256" key="1">
    <source>
        <dbReference type="SAM" id="MobiDB-lite"/>
    </source>
</evidence>
<dbReference type="HOGENOM" id="CLU_158244_1_0_1"/>
<dbReference type="AlphaFoldDB" id="A0A0E0M168"/>
<dbReference type="Proteomes" id="UP000026962">
    <property type="component" value="Chromosome 9"/>
</dbReference>
<name>A0A0E0M168_ORYPU</name>
<dbReference type="EnsemblPlants" id="OPUNC09G08770.1">
    <property type="protein sequence ID" value="OPUNC09G08770.1"/>
    <property type="gene ID" value="OPUNC09G08770"/>
</dbReference>
<sequence>MSEETSREGLRNGCGARTVCRCTNDNEDDESSKVVVRRDNTVVAPCRCSDGNSTGGETTLRMAPLSVATSNVSVDHGQRYCGPRGRRSGNPKLDGVDTCLITIDCRSCCSRALERVTKPKMRETEQRSQTRVNTDVGDV</sequence>
<dbReference type="OMA" id="NGCGART"/>
<reference evidence="2" key="1">
    <citation type="submission" date="2015-04" db="UniProtKB">
        <authorList>
            <consortium name="EnsemblPlants"/>
        </authorList>
    </citation>
    <scope>IDENTIFICATION</scope>
</reference>
<protein>
    <submittedName>
        <fullName evidence="2">Uncharacterized protein</fullName>
    </submittedName>
</protein>
<accession>A0A0E0M168</accession>
<reference evidence="2" key="2">
    <citation type="submission" date="2018-05" db="EMBL/GenBank/DDBJ databases">
        <title>OpunRS2 (Oryza punctata Reference Sequence Version 2).</title>
        <authorList>
            <person name="Zhang J."/>
            <person name="Kudrna D."/>
            <person name="Lee S."/>
            <person name="Talag J."/>
            <person name="Welchert J."/>
            <person name="Wing R.A."/>
        </authorList>
    </citation>
    <scope>NUCLEOTIDE SEQUENCE [LARGE SCALE GENOMIC DNA]</scope>
</reference>
<feature type="compositionally biased region" description="Basic and acidic residues" evidence="1">
    <location>
        <begin position="119"/>
        <end position="128"/>
    </location>
</feature>
<evidence type="ECO:0000313" key="3">
    <source>
        <dbReference type="Proteomes" id="UP000026962"/>
    </source>
</evidence>
<organism evidence="2">
    <name type="scientific">Oryza punctata</name>
    <name type="common">Red rice</name>
    <dbReference type="NCBI Taxonomy" id="4537"/>
    <lineage>
        <taxon>Eukaryota</taxon>
        <taxon>Viridiplantae</taxon>
        <taxon>Streptophyta</taxon>
        <taxon>Embryophyta</taxon>
        <taxon>Tracheophyta</taxon>
        <taxon>Spermatophyta</taxon>
        <taxon>Magnoliopsida</taxon>
        <taxon>Liliopsida</taxon>
        <taxon>Poales</taxon>
        <taxon>Poaceae</taxon>
        <taxon>BOP clade</taxon>
        <taxon>Oryzoideae</taxon>
        <taxon>Oryzeae</taxon>
        <taxon>Oryzinae</taxon>
        <taxon>Oryza</taxon>
    </lineage>
</organism>
<dbReference type="Gramene" id="OPUNC09G08770.1">
    <property type="protein sequence ID" value="OPUNC09G08770.1"/>
    <property type="gene ID" value="OPUNC09G08770"/>
</dbReference>
<proteinExistence type="predicted"/>
<evidence type="ECO:0000313" key="2">
    <source>
        <dbReference type="EnsemblPlants" id="OPUNC09G08770.1"/>
    </source>
</evidence>
<keyword evidence="3" id="KW-1185">Reference proteome</keyword>
<feature type="region of interest" description="Disordered" evidence="1">
    <location>
        <begin position="119"/>
        <end position="139"/>
    </location>
</feature>